<evidence type="ECO:0000313" key="6">
    <source>
        <dbReference type="Proteomes" id="UP000597886"/>
    </source>
</evidence>
<dbReference type="PROSITE" id="PS50005">
    <property type="entry name" value="TPR"/>
    <property type="match status" value="3"/>
</dbReference>
<dbReference type="PANTHER" id="PTHR12558">
    <property type="entry name" value="CELL DIVISION CYCLE 16,23,27"/>
    <property type="match status" value="1"/>
</dbReference>
<evidence type="ECO:0000313" key="5">
    <source>
        <dbReference type="EMBL" id="NOE19909.1"/>
    </source>
</evidence>
<protein>
    <submittedName>
        <fullName evidence="5">Tetratricopeptide repeat protein</fullName>
    </submittedName>
</protein>
<dbReference type="Pfam" id="PF13432">
    <property type="entry name" value="TPR_16"/>
    <property type="match status" value="2"/>
</dbReference>
<dbReference type="InterPro" id="IPR011990">
    <property type="entry name" value="TPR-like_helical_dom_sf"/>
</dbReference>
<comment type="caution">
    <text evidence="5">The sequence shown here is derived from an EMBL/GenBank/DDBJ whole genome shotgun (WGS) entry which is preliminary data.</text>
</comment>
<dbReference type="Proteomes" id="UP000599383">
    <property type="component" value="Unassembled WGS sequence"/>
</dbReference>
<evidence type="ECO:0000256" key="3">
    <source>
        <dbReference type="PROSITE-ProRule" id="PRU00339"/>
    </source>
</evidence>
<dbReference type="Gene3D" id="1.25.40.10">
    <property type="entry name" value="Tetratricopeptide repeat domain"/>
    <property type="match status" value="2"/>
</dbReference>
<accession>A0AA90Z3E6</accession>
<dbReference type="Pfam" id="PF07719">
    <property type="entry name" value="TPR_2"/>
    <property type="match status" value="1"/>
</dbReference>
<evidence type="ECO:0000256" key="2">
    <source>
        <dbReference type="ARBA" id="ARBA00022803"/>
    </source>
</evidence>
<dbReference type="Proteomes" id="UP000597886">
    <property type="component" value="Unassembled WGS sequence"/>
</dbReference>
<proteinExistence type="predicted"/>
<keyword evidence="2 3" id="KW-0802">TPR repeat</keyword>
<feature type="repeat" description="TPR" evidence="3">
    <location>
        <begin position="383"/>
        <end position="416"/>
    </location>
</feature>
<dbReference type="PANTHER" id="PTHR12558:SF13">
    <property type="entry name" value="CELL DIVISION CYCLE PROTEIN 27 HOMOLOG"/>
    <property type="match status" value="1"/>
</dbReference>
<evidence type="ECO:0000256" key="1">
    <source>
        <dbReference type="ARBA" id="ARBA00022737"/>
    </source>
</evidence>
<organism evidence="5 6">
    <name type="scientific">Ruegeria atlantica</name>
    <dbReference type="NCBI Taxonomy" id="81569"/>
    <lineage>
        <taxon>Bacteria</taxon>
        <taxon>Pseudomonadati</taxon>
        <taxon>Pseudomonadota</taxon>
        <taxon>Alphaproteobacteria</taxon>
        <taxon>Rhodobacterales</taxon>
        <taxon>Roseobacteraceae</taxon>
        <taxon>Ruegeria</taxon>
    </lineage>
</organism>
<feature type="repeat" description="TPR" evidence="3">
    <location>
        <begin position="13"/>
        <end position="46"/>
    </location>
</feature>
<dbReference type="InterPro" id="IPR013105">
    <property type="entry name" value="TPR_2"/>
</dbReference>
<keyword evidence="7" id="KW-1185">Reference proteome</keyword>
<evidence type="ECO:0000313" key="7">
    <source>
        <dbReference type="Proteomes" id="UP000599383"/>
    </source>
</evidence>
<keyword evidence="1" id="KW-0677">Repeat</keyword>
<feature type="repeat" description="TPR" evidence="3">
    <location>
        <begin position="452"/>
        <end position="485"/>
    </location>
</feature>
<dbReference type="SMART" id="SM00028">
    <property type="entry name" value="TPR"/>
    <property type="match status" value="6"/>
</dbReference>
<gene>
    <name evidence="4" type="ORF">GS617_10710</name>
    <name evidence="5" type="ORF">GS634_17430</name>
</gene>
<sequence>MSSVAVPAFSETGAGSYLAGRQAIYENDYSAAERYYAQALRFDPQNALLQESVVVARIALGEVARALPIAQQIEEANLPSQAARMVISANLIADGKFDDLLARDPETQGVGPLVDGLMIAWAHLGQGEMTKAMEQFDSVATQDGLREFALYHKAMALASIGDFEGAEAILADNDGTVARFSRRAALARTEILSQLDRNEDAIQFLDDVFVAGSDPTIEAYLSQLAAGETLPFTHVRSAQDGMAEIFFTVGAALNSEASADYVLLYARLASFLRPDHTDAILLSADLLDNLHQYDLAVEAYRLVPADSNDHHAAELGRAEVLDRSGKTDAAVEVLQNLAAQDPDFPGVHVALADLQRRQENYAAAVASYDTAIALTDSAAGGNWFLHYARGISHERLKQWDQAEADFRRALELNPDQPQVLNYLGYSLVERKEKLDEALDMIERAVAARPDSGYIVDSLGWVLFRLGRYDEAVEHMERAVELMPVDPVVNDHLGDVYWAVGRAREAEFQWSRALSFIDPEDTDGEADPDRIRRKIEVGLDAVLAEEGSEPLKVANGN</sequence>
<reference evidence="5 7" key="1">
    <citation type="submission" date="2019-12" db="EMBL/GenBank/DDBJ databases">
        <title>Ruegeria JWLKs population differentiation of coral mucus and skeleton niches.</title>
        <authorList>
            <person name="Luo D."/>
        </authorList>
    </citation>
    <scope>NUCLEOTIDE SEQUENCE</scope>
    <source>
        <strain evidence="5">HKCCD6181</strain>
        <strain evidence="4 7">HKCCD6238</strain>
    </source>
</reference>
<dbReference type="EMBL" id="WVQY01000003">
    <property type="protein sequence ID" value="NOD30741.1"/>
    <property type="molecule type" value="Genomic_DNA"/>
</dbReference>
<evidence type="ECO:0000313" key="4">
    <source>
        <dbReference type="EMBL" id="NOD30741.1"/>
    </source>
</evidence>
<name>A0AA90Z3E6_9RHOB</name>
<dbReference type="RefSeq" id="WP_171331441.1">
    <property type="nucleotide sequence ID" value="NZ_WVQY01000003.1"/>
</dbReference>
<dbReference type="AlphaFoldDB" id="A0AA90Z3E6"/>
<dbReference type="SUPFAM" id="SSF48452">
    <property type="entry name" value="TPR-like"/>
    <property type="match status" value="3"/>
</dbReference>
<dbReference type="EMBL" id="WVRA01000007">
    <property type="protein sequence ID" value="NOE19909.1"/>
    <property type="molecule type" value="Genomic_DNA"/>
</dbReference>
<dbReference type="InterPro" id="IPR019734">
    <property type="entry name" value="TPR_rpt"/>
</dbReference>